<dbReference type="EMBL" id="BK032619">
    <property type="protein sequence ID" value="DAF51670.1"/>
    <property type="molecule type" value="Genomic_DNA"/>
</dbReference>
<sequence length="82" mass="9373">MMKEKTQVAYIYCSKEGTPLKLAGKVDDGNPATLYKLVNQCFKNEGVKEYNIRNSFDVANKLVIEKEVSSLGLNFKLEFKYE</sequence>
<evidence type="ECO:0000313" key="1">
    <source>
        <dbReference type="EMBL" id="DAF51670.1"/>
    </source>
</evidence>
<reference evidence="1" key="1">
    <citation type="journal article" date="2021" name="Proc. Natl. Acad. Sci. U.S.A.">
        <title>A Catalog of Tens of Thousands of Viruses from Human Metagenomes Reveals Hidden Associations with Chronic Diseases.</title>
        <authorList>
            <person name="Tisza M.J."/>
            <person name="Buck C.B."/>
        </authorList>
    </citation>
    <scope>NUCLEOTIDE SEQUENCE</scope>
    <source>
        <strain evidence="1">Ct3ka12</strain>
    </source>
</reference>
<name>A0A8S5SL32_9CAUD</name>
<organism evidence="1">
    <name type="scientific">Siphoviridae sp. ct3ka12</name>
    <dbReference type="NCBI Taxonomy" id="2827771"/>
    <lineage>
        <taxon>Viruses</taxon>
        <taxon>Duplodnaviria</taxon>
        <taxon>Heunggongvirae</taxon>
        <taxon>Uroviricota</taxon>
        <taxon>Caudoviricetes</taxon>
    </lineage>
</organism>
<proteinExistence type="predicted"/>
<protein>
    <submittedName>
        <fullName evidence="1">Uncharacterized protein</fullName>
    </submittedName>
</protein>
<accession>A0A8S5SL32</accession>